<dbReference type="Pfam" id="PF00196">
    <property type="entry name" value="GerE"/>
    <property type="match status" value="1"/>
</dbReference>
<keyword evidence="6" id="KW-1185">Reference proteome</keyword>
<proteinExistence type="predicted"/>
<dbReference type="InterPro" id="IPR016032">
    <property type="entry name" value="Sig_transdc_resp-reg_C-effctor"/>
</dbReference>
<evidence type="ECO:0000313" key="5">
    <source>
        <dbReference type="EMBL" id="NGO06519.1"/>
    </source>
</evidence>
<keyword evidence="1" id="KW-0805">Transcription regulation</keyword>
<evidence type="ECO:0000256" key="2">
    <source>
        <dbReference type="ARBA" id="ARBA00023125"/>
    </source>
</evidence>
<dbReference type="PRINTS" id="PR00038">
    <property type="entry name" value="HTHLUXR"/>
</dbReference>
<dbReference type="EMBL" id="JAAKZY010000004">
    <property type="protein sequence ID" value="NGO06519.1"/>
    <property type="molecule type" value="Genomic_DNA"/>
</dbReference>
<evidence type="ECO:0000256" key="1">
    <source>
        <dbReference type="ARBA" id="ARBA00023015"/>
    </source>
</evidence>
<dbReference type="GO" id="GO:0006355">
    <property type="term" value="P:regulation of DNA-templated transcription"/>
    <property type="evidence" value="ECO:0007669"/>
    <property type="project" value="InterPro"/>
</dbReference>
<dbReference type="PROSITE" id="PS50043">
    <property type="entry name" value="HTH_LUXR_2"/>
    <property type="match status" value="1"/>
</dbReference>
<dbReference type="PROSITE" id="PS00622">
    <property type="entry name" value="HTH_LUXR_1"/>
    <property type="match status" value="1"/>
</dbReference>
<keyword evidence="2" id="KW-0238">DNA-binding</keyword>
<gene>
    <name evidence="5" type="ORF">G5C60_02230</name>
</gene>
<comment type="caution">
    <text evidence="5">The sequence shown here is derived from an EMBL/GenBank/DDBJ whole genome shotgun (WGS) entry which is preliminary data.</text>
</comment>
<dbReference type="SMART" id="SM00421">
    <property type="entry name" value="HTH_LUXR"/>
    <property type="match status" value="1"/>
</dbReference>
<accession>A0A6G4UXQ2</accession>
<organism evidence="5 6">
    <name type="scientific">Streptomyces scabichelini</name>
    <dbReference type="NCBI Taxonomy" id="2711217"/>
    <lineage>
        <taxon>Bacteria</taxon>
        <taxon>Bacillati</taxon>
        <taxon>Actinomycetota</taxon>
        <taxon>Actinomycetes</taxon>
        <taxon>Kitasatosporales</taxon>
        <taxon>Streptomycetaceae</taxon>
        <taxon>Streptomyces</taxon>
    </lineage>
</organism>
<dbReference type="AlphaFoldDB" id="A0A6G4UXQ2"/>
<evidence type="ECO:0000259" key="4">
    <source>
        <dbReference type="PROSITE" id="PS50043"/>
    </source>
</evidence>
<keyword evidence="3" id="KW-0804">Transcription</keyword>
<dbReference type="SUPFAM" id="SSF46894">
    <property type="entry name" value="C-terminal effector domain of the bipartite response regulators"/>
    <property type="match status" value="1"/>
</dbReference>
<dbReference type="PANTHER" id="PTHR44688">
    <property type="entry name" value="DNA-BINDING TRANSCRIPTIONAL ACTIVATOR DEVR_DOSR"/>
    <property type="match status" value="1"/>
</dbReference>
<evidence type="ECO:0000256" key="3">
    <source>
        <dbReference type="ARBA" id="ARBA00023163"/>
    </source>
</evidence>
<dbReference type="InterPro" id="IPR000792">
    <property type="entry name" value="Tscrpt_reg_LuxR_C"/>
</dbReference>
<dbReference type="Gene3D" id="3.40.50.2300">
    <property type="match status" value="1"/>
</dbReference>
<reference evidence="5 6" key="1">
    <citation type="submission" date="2020-02" db="EMBL/GenBank/DDBJ databases">
        <title>Whole-genome analyses of novel actinobacteria.</title>
        <authorList>
            <person name="Sahin N."/>
            <person name="Gencbay T."/>
        </authorList>
    </citation>
    <scope>NUCLEOTIDE SEQUENCE [LARGE SCALE GENOMIC DNA]</scope>
    <source>
        <strain evidence="5 6">HC44</strain>
    </source>
</reference>
<protein>
    <submittedName>
        <fullName evidence="5">Response regulator transcription factor</fullName>
    </submittedName>
</protein>
<dbReference type="PANTHER" id="PTHR44688:SF25">
    <property type="entry name" value="HTH LUXR-TYPE DOMAIN-CONTAINING PROTEIN"/>
    <property type="match status" value="1"/>
</dbReference>
<sequence>MSYLLGLALDRFQIDIVVRGGTVADAVTRLESASVDIWLARMAGKEAEQWRTLLPGRDEPSQPGPLVAVCEGTEPQVADALANGASAVVLPDDSVFDTAAAMHAAASCDLFISPRVLRRMDRRLADVLTAGLPRTDLITEREECILTLMSEGMSNAAIGSSLHISPATVATHVGNILRKLEARNRTEAVTTALELSLITRPARRHALASR</sequence>
<name>A0A6G4UXQ2_9ACTN</name>
<dbReference type="Proteomes" id="UP000472335">
    <property type="component" value="Unassembled WGS sequence"/>
</dbReference>
<feature type="domain" description="HTH luxR-type" evidence="4">
    <location>
        <begin position="131"/>
        <end position="196"/>
    </location>
</feature>
<dbReference type="CDD" id="cd06170">
    <property type="entry name" value="LuxR_C_like"/>
    <property type="match status" value="1"/>
</dbReference>
<evidence type="ECO:0000313" key="6">
    <source>
        <dbReference type="Proteomes" id="UP000472335"/>
    </source>
</evidence>
<dbReference type="GO" id="GO:0003677">
    <property type="term" value="F:DNA binding"/>
    <property type="evidence" value="ECO:0007669"/>
    <property type="project" value="UniProtKB-KW"/>
</dbReference>